<dbReference type="EMBL" id="CM010721">
    <property type="protein sequence ID" value="RZC68832.1"/>
    <property type="molecule type" value="Genomic_DNA"/>
</dbReference>
<protein>
    <submittedName>
        <fullName evidence="2">Uncharacterized protein</fullName>
    </submittedName>
</protein>
<dbReference type="Gramene" id="RZC68832">
    <property type="protein sequence ID" value="RZC68832"/>
    <property type="gene ID" value="C5167_032047"/>
</dbReference>
<dbReference type="Proteomes" id="UP000316621">
    <property type="component" value="Chromosome 7"/>
</dbReference>
<keyword evidence="3" id="KW-1185">Reference proteome</keyword>
<feature type="compositionally biased region" description="Polar residues" evidence="1">
    <location>
        <begin position="114"/>
        <end position="123"/>
    </location>
</feature>
<feature type="region of interest" description="Disordered" evidence="1">
    <location>
        <begin position="220"/>
        <end position="338"/>
    </location>
</feature>
<evidence type="ECO:0000256" key="1">
    <source>
        <dbReference type="SAM" id="MobiDB-lite"/>
    </source>
</evidence>
<gene>
    <name evidence="2" type="ORF">C5167_032047</name>
</gene>
<feature type="region of interest" description="Disordered" evidence="1">
    <location>
        <begin position="1"/>
        <end position="126"/>
    </location>
</feature>
<evidence type="ECO:0000313" key="2">
    <source>
        <dbReference type="EMBL" id="RZC68832.1"/>
    </source>
</evidence>
<feature type="compositionally biased region" description="Basic and acidic residues" evidence="1">
    <location>
        <begin position="1"/>
        <end position="11"/>
    </location>
</feature>
<name>A0A4Y7K929_PAPSO</name>
<dbReference type="AlphaFoldDB" id="A0A4Y7K929"/>
<feature type="compositionally biased region" description="Basic and acidic residues" evidence="1">
    <location>
        <begin position="77"/>
        <end position="112"/>
    </location>
</feature>
<accession>A0A4Y7K929</accession>
<feature type="region of interest" description="Disordered" evidence="1">
    <location>
        <begin position="170"/>
        <end position="203"/>
    </location>
</feature>
<feature type="compositionally biased region" description="Polar residues" evidence="1">
    <location>
        <begin position="317"/>
        <end position="338"/>
    </location>
</feature>
<evidence type="ECO:0000313" key="3">
    <source>
        <dbReference type="Proteomes" id="UP000316621"/>
    </source>
</evidence>
<feature type="compositionally biased region" description="Basic and acidic residues" evidence="1">
    <location>
        <begin position="293"/>
        <end position="315"/>
    </location>
</feature>
<feature type="compositionally biased region" description="Basic and acidic residues" evidence="1">
    <location>
        <begin position="37"/>
        <end position="67"/>
    </location>
</feature>
<feature type="compositionally biased region" description="Polar residues" evidence="1">
    <location>
        <begin position="243"/>
        <end position="256"/>
    </location>
</feature>
<feature type="compositionally biased region" description="Polar residues" evidence="1">
    <location>
        <begin position="276"/>
        <end position="291"/>
    </location>
</feature>
<organism evidence="2 3">
    <name type="scientific">Papaver somniferum</name>
    <name type="common">Opium poppy</name>
    <dbReference type="NCBI Taxonomy" id="3469"/>
    <lineage>
        <taxon>Eukaryota</taxon>
        <taxon>Viridiplantae</taxon>
        <taxon>Streptophyta</taxon>
        <taxon>Embryophyta</taxon>
        <taxon>Tracheophyta</taxon>
        <taxon>Spermatophyta</taxon>
        <taxon>Magnoliopsida</taxon>
        <taxon>Ranunculales</taxon>
        <taxon>Papaveraceae</taxon>
        <taxon>Papaveroideae</taxon>
        <taxon>Papaver</taxon>
    </lineage>
</organism>
<reference evidence="2 3" key="1">
    <citation type="journal article" date="2018" name="Science">
        <title>The opium poppy genome and morphinan production.</title>
        <authorList>
            <person name="Guo L."/>
            <person name="Winzer T."/>
            <person name="Yang X."/>
            <person name="Li Y."/>
            <person name="Ning Z."/>
            <person name="He Z."/>
            <person name="Teodor R."/>
            <person name="Lu Y."/>
            <person name="Bowser T.A."/>
            <person name="Graham I.A."/>
            <person name="Ye K."/>
        </authorList>
    </citation>
    <scope>NUCLEOTIDE SEQUENCE [LARGE SCALE GENOMIC DNA]</scope>
    <source>
        <strain evidence="3">cv. HN1</strain>
        <tissue evidence="2">Leaves</tissue>
    </source>
</reference>
<feature type="compositionally biased region" description="Basic and acidic residues" evidence="1">
    <location>
        <begin position="220"/>
        <end position="232"/>
    </location>
</feature>
<proteinExistence type="predicted"/>
<sequence>MEKQYGEEVLGKIDSSNMENQHEEGVLKKIGSSSIENQHEEEGVLKKIDSSSTENQHDEEVVLKKFDSSCMENQEGGLKKMDSSSMEKKNDEEGLKKMDSCSMEKKNDEEGMKSINSSTTNLEKQYGEPAESYARYWHDPVADDVRIDIQDTYIRPMMNEFFEEEIKGDRDNAGATGFEGENTGRTTIETVEKPMEPGESSQTRYEWSELINAITRNPRFENTDFRDGHFTDLSDDNSEIEQGRTTNNTYGFNQTGEGDVNRTEATTKITREDGQQNEGRTTHNTNDNNSSETRNERRTNDTDDNNNRTRDDLHTPEPTTQTTQGNAQDEQANQISSE</sequence>